<accession>A0A6P6NSC0</accession>
<proteinExistence type="predicted"/>
<keyword evidence="1" id="KW-1185">Reference proteome</keyword>
<sequence length="260" mass="30245">MDSPGHCAQYCTYTAMENESREIISVITVDKRETGRNSVIMEREAFVRTVDTLLNEVKLVEVCTDAHVQISALMNKGKYKDLGLQHSLDMWHGAKNLAKRIHAASQVKGQSSLSSWLKDIVNHFWWCCKTADSYQEFLELWLGLLHHVTNEHRWVLGSCQHADLESGGTQQWLERGSMAHEALKSIVRNKRWLNEVHKYLNFRLQHHVRDTPPKNENYINIYTMRVSEYVMIEFSSNTTEEHYKKCPLECKCLLPSPFCF</sequence>
<dbReference type="KEGG" id="caua:113087935"/>
<dbReference type="GeneID" id="113087935"/>
<evidence type="ECO:0000313" key="1">
    <source>
        <dbReference type="Proteomes" id="UP000515129"/>
    </source>
</evidence>
<reference evidence="2" key="1">
    <citation type="submission" date="2025-08" db="UniProtKB">
        <authorList>
            <consortium name="RefSeq"/>
        </authorList>
    </citation>
    <scope>IDENTIFICATION</scope>
    <source>
        <strain evidence="2">Wakin</strain>
        <tissue evidence="2">Muscle</tissue>
    </source>
</reference>
<evidence type="ECO:0000313" key="2">
    <source>
        <dbReference type="RefSeq" id="XP_026111453.1"/>
    </source>
</evidence>
<dbReference type="Proteomes" id="UP000515129">
    <property type="component" value="Unplaced"/>
</dbReference>
<protein>
    <submittedName>
        <fullName evidence="2">Uncharacterized protein LOC113087935 isoform X1</fullName>
    </submittedName>
</protein>
<dbReference type="RefSeq" id="XP_026111453.1">
    <property type="nucleotide sequence ID" value="XM_026255668.1"/>
</dbReference>
<dbReference type="PANTHER" id="PTHR31751">
    <property type="entry name" value="SI:CH211-108C17.2-RELATED-RELATED"/>
    <property type="match status" value="1"/>
</dbReference>
<organism evidence="1 2">
    <name type="scientific">Carassius auratus</name>
    <name type="common">Goldfish</name>
    <dbReference type="NCBI Taxonomy" id="7957"/>
    <lineage>
        <taxon>Eukaryota</taxon>
        <taxon>Metazoa</taxon>
        <taxon>Chordata</taxon>
        <taxon>Craniata</taxon>
        <taxon>Vertebrata</taxon>
        <taxon>Euteleostomi</taxon>
        <taxon>Actinopterygii</taxon>
        <taxon>Neopterygii</taxon>
        <taxon>Teleostei</taxon>
        <taxon>Ostariophysi</taxon>
        <taxon>Cypriniformes</taxon>
        <taxon>Cyprinidae</taxon>
        <taxon>Cyprininae</taxon>
        <taxon>Carassius</taxon>
    </lineage>
</organism>
<dbReference type="OrthoDB" id="6155112at2759"/>
<gene>
    <name evidence="2" type="primary">LOC113087935</name>
</gene>
<dbReference type="PANTHER" id="PTHR31751:SF7">
    <property type="entry name" value="THAP-TYPE DOMAIN-CONTAINING PROTEIN"/>
    <property type="match status" value="1"/>
</dbReference>
<dbReference type="AlphaFoldDB" id="A0A6P6NSC0"/>
<name>A0A6P6NSC0_CARAU</name>